<accession>A0ABY4AI74</accession>
<dbReference type="PANTHER" id="PTHR44688:SF16">
    <property type="entry name" value="DNA-BINDING TRANSCRIPTIONAL ACTIVATOR DEVR_DOSR"/>
    <property type="match status" value="1"/>
</dbReference>
<dbReference type="SUPFAM" id="SSF52172">
    <property type="entry name" value="CheY-like"/>
    <property type="match status" value="1"/>
</dbReference>
<dbReference type="PROSITE" id="PS50043">
    <property type="entry name" value="HTH_LUXR_2"/>
    <property type="match status" value="1"/>
</dbReference>
<dbReference type="SUPFAM" id="SSF46894">
    <property type="entry name" value="C-terminal effector domain of the bipartite response regulators"/>
    <property type="match status" value="1"/>
</dbReference>
<dbReference type="Pfam" id="PF00196">
    <property type="entry name" value="GerE"/>
    <property type="match status" value="1"/>
</dbReference>
<protein>
    <submittedName>
        <fullName evidence="5">Response regulator transcription factor</fullName>
    </submittedName>
</protein>
<dbReference type="SMART" id="SM00421">
    <property type="entry name" value="HTH_LUXR"/>
    <property type="match status" value="1"/>
</dbReference>
<keyword evidence="1" id="KW-0805">Transcription regulation</keyword>
<evidence type="ECO:0000256" key="3">
    <source>
        <dbReference type="ARBA" id="ARBA00023163"/>
    </source>
</evidence>
<name>A0ABY4AI74_9BURK</name>
<dbReference type="PRINTS" id="PR00038">
    <property type="entry name" value="HTHLUXR"/>
</dbReference>
<reference evidence="5 6" key="1">
    <citation type="submission" date="2020-11" db="EMBL/GenBank/DDBJ databases">
        <title>Algicoccus daihaiensis sp.nov., isolated from Daihai Lake in Inner Mongolia.</title>
        <authorList>
            <person name="Kai J."/>
        </authorList>
    </citation>
    <scope>NUCLEOTIDE SEQUENCE [LARGE SCALE GENOMIC DNA]</scope>
    <source>
        <strain evidence="6">f23</strain>
    </source>
</reference>
<dbReference type="CDD" id="cd06170">
    <property type="entry name" value="LuxR_C_like"/>
    <property type="match status" value="1"/>
</dbReference>
<dbReference type="EMBL" id="CP063982">
    <property type="protein sequence ID" value="UOD49793.1"/>
    <property type="molecule type" value="Genomic_DNA"/>
</dbReference>
<keyword evidence="2" id="KW-0238">DNA-binding</keyword>
<dbReference type="InterPro" id="IPR036388">
    <property type="entry name" value="WH-like_DNA-bd_sf"/>
</dbReference>
<dbReference type="Gene3D" id="3.40.50.2300">
    <property type="match status" value="1"/>
</dbReference>
<dbReference type="PROSITE" id="PS00622">
    <property type="entry name" value="HTH_LUXR_1"/>
    <property type="match status" value="1"/>
</dbReference>
<proteinExistence type="predicted"/>
<evidence type="ECO:0000259" key="4">
    <source>
        <dbReference type="PROSITE" id="PS50043"/>
    </source>
</evidence>
<evidence type="ECO:0000313" key="6">
    <source>
        <dbReference type="Proteomes" id="UP000831607"/>
    </source>
</evidence>
<organism evidence="5 6">
    <name type="scientific">Orrella daihaiensis</name>
    <dbReference type="NCBI Taxonomy" id="2782176"/>
    <lineage>
        <taxon>Bacteria</taxon>
        <taxon>Pseudomonadati</taxon>
        <taxon>Pseudomonadota</taxon>
        <taxon>Betaproteobacteria</taxon>
        <taxon>Burkholderiales</taxon>
        <taxon>Alcaligenaceae</taxon>
        <taxon>Orrella</taxon>
    </lineage>
</organism>
<dbReference type="Proteomes" id="UP000831607">
    <property type="component" value="Chromosome"/>
</dbReference>
<evidence type="ECO:0000256" key="2">
    <source>
        <dbReference type="ARBA" id="ARBA00023125"/>
    </source>
</evidence>
<sequence>MKSHHSVVIAAHSHLGFEAIAALINSHPDYSIATYQSDETLLIDTLQQHAADVLVMCYQFGNNGSGPTIPDIKQSMPDIAVVIVSAQPRDFETVCLLYQAGASAFLCSTTANQHALFNALEYATHGNNYYTNSHKDKLIETTVISTTTPITSAGNGKIKQEAVGSNLGTREKQVLSLIAQGHSAKEVARILHISKNTVEVHRRNIMIKLGLRKSTELTRYAIEHKLDEF</sequence>
<dbReference type="InterPro" id="IPR000792">
    <property type="entry name" value="Tscrpt_reg_LuxR_C"/>
</dbReference>
<feature type="domain" description="HTH luxR-type" evidence="4">
    <location>
        <begin position="160"/>
        <end position="225"/>
    </location>
</feature>
<dbReference type="InterPro" id="IPR011006">
    <property type="entry name" value="CheY-like_superfamily"/>
</dbReference>
<dbReference type="InterPro" id="IPR016032">
    <property type="entry name" value="Sig_transdc_resp-reg_C-effctor"/>
</dbReference>
<dbReference type="PANTHER" id="PTHR44688">
    <property type="entry name" value="DNA-BINDING TRANSCRIPTIONAL ACTIVATOR DEVR_DOSR"/>
    <property type="match status" value="1"/>
</dbReference>
<dbReference type="RefSeq" id="WP_243478037.1">
    <property type="nucleotide sequence ID" value="NZ_CP063982.1"/>
</dbReference>
<dbReference type="Gene3D" id="1.10.10.10">
    <property type="entry name" value="Winged helix-like DNA-binding domain superfamily/Winged helix DNA-binding domain"/>
    <property type="match status" value="1"/>
</dbReference>
<gene>
    <name evidence="5" type="ORF">DHf2319_10070</name>
</gene>
<evidence type="ECO:0000313" key="5">
    <source>
        <dbReference type="EMBL" id="UOD49793.1"/>
    </source>
</evidence>
<evidence type="ECO:0000256" key="1">
    <source>
        <dbReference type="ARBA" id="ARBA00023015"/>
    </source>
</evidence>
<keyword evidence="3" id="KW-0804">Transcription</keyword>
<keyword evidence="6" id="KW-1185">Reference proteome</keyword>